<accession>N0B8B2</accession>
<keyword evidence="3" id="KW-1185">Reference proteome</keyword>
<proteinExistence type="predicted"/>
<gene>
    <name evidence="2" type="ORF">HYPDE_23068</name>
</gene>
<name>N0B8B2_9HYPH</name>
<protein>
    <submittedName>
        <fullName evidence="2">Uncharacterized protein</fullName>
    </submittedName>
</protein>
<organism evidence="2 3">
    <name type="scientific">Hyphomicrobium denitrificans 1NES1</name>
    <dbReference type="NCBI Taxonomy" id="670307"/>
    <lineage>
        <taxon>Bacteria</taxon>
        <taxon>Pseudomonadati</taxon>
        <taxon>Pseudomonadota</taxon>
        <taxon>Alphaproteobacteria</taxon>
        <taxon>Hyphomicrobiales</taxon>
        <taxon>Hyphomicrobiaceae</taxon>
        <taxon>Hyphomicrobium</taxon>
    </lineage>
</organism>
<feature type="region of interest" description="Disordered" evidence="1">
    <location>
        <begin position="50"/>
        <end position="76"/>
    </location>
</feature>
<dbReference type="KEGG" id="hdt:HYPDE_23068"/>
<feature type="compositionally biased region" description="Basic and acidic residues" evidence="1">
    <location>
        <begin position="66"/>
        <end position="76"/>
    </location>
</feature>
<evidence type="ECO:0000256" key="1">
    <source>
        <dbReference type="SAM" id="MobiDB-lite"/>
    </source>
</evidence>
<evidence type="ECO:0000313" key="2">
    <source>
        <dbReference type="EMBL" id="AGK56300.1"/>
    </source>
</evidence>
<dbReference type="EMBL" id="CP005587">
    <property type="protein sequence ID" value="AGK56300.1"/>
    <property type="molecule type" value="Genomic_DNA"/>
</dbReference>
<reference evidence="2 3" key="1">
    <citation type="journal article" date="2013" name="Genome Announc.">
        <title>Genome sequences for three denitrifying bacterial strains isolated from a uranium- and nitrate-contaminated subsurface environment.</title>
        <authorList>
            <person name="Venkatramanan R."/>
            <person name="Prakash O."/>
            <person name="Woyke T."/>
            <person name="Chain P."/>
            <person name="Goodwin L.A."/>
            <person name="Watson D."/>
            <person name="Brooks S."/>
            <person name="Kostka J.E."/>
            <person name="Green S.J."/>
        </authorList>
    </citation>
    <scope>NUCLEOTIDE SEQUENCE [LARGE SCALE GENOMIC DNA]</scope>
    <source>
        <strain evidence="2 3">1NES1</strain>
    </source>
</reference>
<sequence>MIFFDPKLPERSVDAHHKVGVAAIDSEKLDDGIKEPRVFILELTETFGDGEKAVPGKSGGEVGSVMERDRHDFALQ</sequence>
<evidence type="ECO:0000313" key="3">
    <source>
        <dbReference type="Proteomes" id="UP000005952"/>
    </source>
</evidence>
<dbReference type="AlphaFoldDB" id="N0B8B2"/>
<dbReference type="Proteomes" id="UP000005952">
    <property type="component" value="Chromosome"/>
</dbReference>
<dbReference type="HOGENOM" id="CLU_2649536_0_0_5"/>